<comment type="caution">
    <text evidence="2">The sequence shown here is derived from an EMBL/GenBank/DDBJ whole genome shotgun (WGS) entry which is preliminary data.</text>
</comment>
<reference evidence="2 3" key="1">
    <citation type="submission" date="2022-02" db="EMBL/GenBank/DDBJ databases">
        <title>Genome sequence data of Kingella unionensis sp. nov. strain CICC 24913 (CCUG 75125).</title>
        <authorList>
            <person name="Xiao M."/>
        </authorList>
    </citation>
    <scope>NUCLEOTIDE SEQUENCE [LARGE SCALE GENOMIC DNA]</scope>
    <source>
        <strain evidence="2 3">CICC 24913</strain>
    </source>
</reference>
<feature type="domain" description="Polymerase/histidinol phosphatase N-terminal" evidence="1">
    <location>
        <begin position="2"/>
        <end position="67"/>
    </location>
</feature>
<evidence type="ECO:0000259" key="1">
    <source>
        <dbReference type="SMART" id="SM00481"/>
    </source>
</evidence>
<dbReference type="InterPro" id="IPR016195">
    <property type="entry name" value="Pol/histidinol_Pase-like"/>
</dbReference>
<dbReference type="Gene3D" id="3.20.20.140">
    <property type="entry name" value="Metal-dependent hydrolases"/>
    <property type="match status" value="1"/>
</dbReference>
<protein>
    <submittedName>
        <fullName evidence="2">PHP domain-containing protein</fullName>
    </submittedName>
</protein>
<dbReference type="InterPro" id="IPR052018">
    <property type="entry name" value="PHP_domain"/>
</dbReference>
<dbReference type="PANTHER" id="PTHR42924:SF3">
    <property type="entry name" value="POLYMERASE_HISTIDINOL PHOSPHATASE N-TERMINAL DOMAIN-CONTAINING PROTEIN"/>
    <property type="match status" value="1"/>
</dbReference>
<dbReference type="InterPro" id="IPR004013">
    <property type="entry name" value="PHP_dom"/>
</dbReference>
<organism evidence="2 3">
    <name type="scientific">Kingella pumchi</name>
    <dbReference type="NCBI Taxonomy" id="2779506"/>
    <lineage>
        <taxon>Bacteria</taxon>
        <taxon>Pseudomonadati</taxon>
        <taxon>Pseudomonadota</taxon>
        <taxon>Betaproteobacteria</taxon>
        <taxon>Neisseriales</taxon>
        <taxon>Neisseriaceae</taxon>
        <taxon>Kingella</taxon>
    </lineage>
</organism>
<dbReference type="Pfam" id="PF02811">
    <property type="entry name" value="PHP"/>
    <property type="match status" value="1"/>
</dbReference>
<dbReference type="Proteomes" id="UP001298424">
    <property type="component" value="Unassembled WGS sequence"/>
</dbReference>
<dbReference type="SMART" id="SM00481">
    <property type="entry name" value="POLIIIAc"/>
    <property type="match status" value="1"/>
</dbReference>
<keyword evidence="3" id="KW-1185">Reference proteome</keyword>
<name>A0ABS9NRM4_9NEIS</name>
<proteinExistence type="predicted"/>
<evidence type="ECO:0000313" key="3">
    <source>
        <dbReference type="Proteomes" id="UP001298424"/>
    </source>
</evidence>
<dbReference type="PANTHER" id="PTHR42924">
    <property type="entry name" value="EXONUCLEASE"/>
    <property type="match status" value="1"/>
</dbReference>
<accession>A0ABS9NRM4</accession>
<sequence length="287" mass="31352">MIDLHCHSTVSDGTLEPQEVVRLAAANGCRLLALTDHDHTGGIAAARAEAAQHGIRLISGVEISTSWRGSTVHIVGLDFDEHDANLQSLLARLRGGREERLRQIAAKLEKKGIFGAYEGALALSSSPETVSRTHIAEFLRQQGVVSRTQQAFDKYLGEGKAAYVRHQWAELAETVQAITGAGGIAVIAHPMRYGFSATAKRRLIEEFKAEGGRAIEIHSGRSPMNERMNYALLARRYGLLASSGSDFHRPQGYGGTLGVLPELPPDCDPIWQHLRPPFRQPENHTAQ</sequence>
<dbReference type="InterPro" id="IPR003141">
    <property type="entry name" value="Pol/His_phosphatase_N"/>
</dbReference>
<dbReference type="SUPFAM" id="SSF89550">
    <property type="entry name" value="PHP domain-like"/>
    <property type="match status" value="1"/>
</dbReference>
<dbReference type="RefSeq" id="WP_238748507.1">
    <property type="nucleotide sequence ID" value="NZ_JAKOOW010000037.1"/>
</dbReference>
<evidence type="ECO:0000313" key="2">
    <source>
        <dbReference type="EMBL" id="MCG6504948.1"/>
    </source>
</evidence>
<dbReference type="EMBL" id="JAKOOW010000037">
    <property type="protein sequence ID" value="MCG6504948.1"/>
    <property type="molecule type" value="Genomic_DNA"/>
</dbReference>
<gene>
    <name evidence="2" type="ORF">MB824_10625</name>
</gene>
<dbReference type="Gene3D" id="1.10.150.650">
    <property type="match status" value="1"/>
</dbReference>
<dbReference type="CDD" id="cd07438">
    <property type="entry name" value="PHP_HisPPase_AMP"/>
    <property type="match status" value="1"/>
</dbReference>